<dbReference type="AlphaFoldDB" id="A0A3N2DQ06"/>
<comment type="caution">
    <text evidence="1">The sequence shown here is derived from an EMBL/GenBank/DDBJ whole genome shotgun (WGS) entry which is preliminary data.</text>
</comment>
<dbReference type="RefSeq" id="WP_123712647.1">
    <property type="nucleotide sequence ID" value="NZ_RKHR01000004.1"/>
</dbReference>
<dbReference type="PROSITE" id="PS51257">
    <property type="entry name" value="PROKAR_LIPOPROTEIN"/>
    <property type="match status" value="1"/>
</dbReference>
<proteinExistence type="predicted"/>
<evidence type="ECO:0000313" key="2">
    <source>
        <dbReference type="Proteomes" id="UP000275394"/>
    </source>
</evidence>
<gene>
    <name evidence="1" type="ORF">EDC56_2345</name>
</gene>
<dbReference type="EMBL" id="RKHR01000004">
    <property type="protein sequence ID" value="ROS01896.1"/>
    <property type="molecule type" value="Genomic_DNA"/>
</dbReference>
<evidence type="ECO:0000313" key="1">
    <source>
        <dbReference type="EMBL" id="ROS01896.1"/>
    </source>
</evidence>
<dbReference type="OrthoDB" id="5894066at2"/>
<name>A0A3N2DQ06_9GAMM</name>
<sequence length="72" mass="7165">MTNKKTLVAACAIIIGLAGCAEFKDAGRSIGHGTRDAAKSVGHGTRDAAKAVGHGTARVWDEATADGEGGGE</sequence>
<keyword evidence="2" id="KW-1185">Reference proteome</keyword>
<reference evidence="1 2" key="1">
    <citation type="submission" date="2018-11" db="EMBL/GenBank/DDBJ databases">
        <title>Genomic Encyclopedia of Type Strains, Phase IV (KMG-IV): sequencing the most valuable type-strain genomes for metagenomic binning, comparative biology and taxonomic classification.</title>
        <authorList>
            <person name="Goeker M."/>
        </authorList>
    </citation>
    <scope>NUCLEOTIDE SEQUENCE [LARGE SCALE GENOMIC DNA]</scope>
    <source>
        <strain evidence="1 2">DSM 100316</strain>
    </source>
</reference>
<organism evidence="1 2">
    <name type="scientific">Sinobacterium caligoides</name>
    <dbReference type="NCBI Taxonomy" id="933926"/>
    <lineage>
        <taxon>Bacteria</taxon>
        <taxon>Pseudomonadati</taxon>
        <taxon>Pseudomonadota</taxon>
        <taxon>Gammaproteobacteria</taxon>
        <taxon>Cellvibrionales</taxon>
        <taxon>Spongiibacteraceae</taxon>
        <taxon>Sinobacterium</taxon>
    </lineage>
</organism>
<accession>A0A3N2DQ06</accession>
<dbReference type="Proteomes" id="UP000275394">
    <property type="component" value="Unassembled WGS sequence"/>
</dbReference>
<protein>
    <submittedName>
        <fullName evidence="1">Uncharacterized protein</fullName>
    </submittedName>
</protein>